<evidence type="ECO:0000313" key="2">
    <source>
        <dbReference type="Proteomes" id="UP000036097"/>
    </source>
</evidence>
<evidence type="ECO:0000313" key="1">
    <source>
        <dbReference type="EMBL" id="KLV03510.1"/>
    </source>
</evidence>
<comment type="caution">
    <text evidence="1">The sequence shown here is derived from an EMBL/GenBank/DDBJ whole genome shotgun (WGS) entry which is preliminary data.</text>
</comment>
<dbReference type="STRING" id="1195763.ABT56_18930"/>
<dbReference type="AlphaFoldDB" id="A0A0J1GUT8"/>
<sequence>MSEEQKYCARCSETASVKLCAESRLLHIKDECQAGDVWDAERGYLLCDDCSNQLLKILIPAFLGVQEANMPLYVNRMSQDDYRALQIAMNSQLAKCQPM</sequence>
<dbReference type="RefSeq" id="WP_047880472.1">
    <property type="nucleotide sequence ID" value="NZ_LDOT01000032.1"/>
</dbReference>
<dbReference type="PATRIC" id="fig|1195763.3.peg.4047"/>
<name>A0A0J1GUT8_9GAMM</name>
<protein>
    <submittedName>
        <fullName evidence="1">Uncharacterized protein</fullName>
    </submittedName>
</protein>
<accession>A0A0J1GUT8</accession>
<dbReference type="Proteomes" id="UP000036097">
    <property type="component" value="Unassembled WGS sequence"/>
</dbReference>
<keyword evidence="2" id="KW-1185">Reference proteome</keyword>
<reference evidence="1 2" key="1">
    <citation type="submission" date="2015-05" db="EMBL/GenBank/DDBJ databases">
        <title>Photobacterium galathea sp. nov.</title>
        <authorList>
            <person name="Machado H."/>
            <person name="Gram L."/>
        </authorList>
    </citation>
    <scope>NUCLEOTIDE SEQUENCE [LARGE SCALE GENOMIC DNA]</scope>
    <source>
        <strain evidence="1 2">CGMCC 1.12159</strain>
    </source>
</reference>
<proteinExistence type="predicted"/>
<organism evidence="1 2">
    <name type="scientific">Photobacterium aquae</name>
    <dbReference type="NCBI Taxonomy" id="1195763"/>
    <lineage>
        <taxon>Bacteria</taxon>
        <taxon>Pseudomonadati</taxon>
        <taxon>Pseudomonadota</taxon>
        <taxon>Gammaproteobacteria</taxon>
        <taxon>Vibrionales</taxon>
        <taxon>Vibrionaceae</taxon>
        <taxon>Photobacterium</taxon>
    </lineage>
</organism>
<dbReference type="EMBL" id="LDOT01000032">
    <property type="protein sequence ID" value="KLV03510.1"/>
    <property type="molecule type" value="Genomic_DNA"/>
</dbReference>
<gene>
    <name evidence="1" type="ORF">ABT56_18930</name>
</gene>